<feature type="compositionally biased region" description="Polar residues" evidence="5">
    <location>
        <begin position="1"/>
        <end position="15"/>
    </location>
</feature>
<dbReference type="GO" id="GO:0001006">
    <property type="term" value="F:RNA polymerase III type 3 promoter sequence-specific DNA binding"/>
    <property type="evidence" value="ECO:0007669"/>
    <property type="project" value="TreeGrafter"/>
</dbReference>
<evidence type="ECO:0000259" key="6">
    <source>
        <dbReference type="PROSITE" id="PS50090"/>
    </source>
</evidence>
<feature type="region of interest" description="Disordered" evidence="5">
    <location>
        <begin position="400"/>
        <end position="428"/>
    </location>
</feature>
<evidence type="ECO:0000259" key="7">
    <source>
        <dbReference type="PROSITE" id="PS51293"/>
    </source>
</evidence>
<dbReference type="Gene3D" id="1.10.10.60">
    <property type="entry name" value="Homeodomain-like"/>
    <property type="match status" value="3"/>
</dbReference>
<evidence type="ECO:0000256" key="1">
    <source>
        <dbReference type="ARBA" id="ARBA00023015"/>
    </source>
</evidence>
<evidence type="ECO:0000259" key="8">
    <source>
        <dbReference type="PROSITE" id="PS51294"/>
    </source>
</evidence>
<comment type="caution">
    <text evidence="9">The sequence shown here is derived from an EMBL/GenBank/DDBJ whole genome shotgun (WGS) entry which is preliminary data.</text>
</comment>
<dbReference type="InParanoid" id="A0A1C7MVZ9"/>
<dbReference type="InterPro" id="IPR001005">
    <property type="entry name" value="SANT/Myb"/>
</dbReference>
<feature type="compositionally biased region" description="Low complexity" evidence="5">
    <location>
        <begin position="404"/>
        <end position="428"/>
    </location>
</feature>
<dbReference type="PROSITE" id="PS50090">
    <property type="entry name" value="MYB_LIKE"/>
    <property type="match status" value="3"/>
</dbReference>
<dbReference type="OrthoDB" id="2143914at2759"/>
<dbReference type="AlphaFoldDB" id="A0A1C7MVZ9"/>
<feature type="region of interest" description="Disordered" evidence="5">
    <location>
        <begin position="1"/>
        <end position="35"/>
    </location>
</feature>
<dbReference type="PANTHER" id="PTHR46621:SF1">
    <property type="entry name" value="SNRNA-ACTIVATING PROTEIN COMPLEX SUBUNIT 4"/>
    <property type="match status" value="1"/>
</dbReference>
<dbReference type="InterPro" id="IPR017930">
    <property type="entry name" value="Myb_dom"/>
</dbReference>
<feature type="domain" description="HTH myb-type" evidence="8">
    <location>
        <begin position="272"/>
        <end position="321"/>
    </location>
</feature>
<evidence type="ECO:0000256" key="3">
    <source>
        <dbReference type="ARBA" id="ARBA00023163"/>
    </source>
</evidence>
<dbReference type="Pfam" id="PF00249">
    <property type="entry name" value="Myb_DNA-binding"/>
    <property type="match status" value="3"/>
</dbReference>
<dbReference type="Proteomes" id="UP000093000">
    <property type="component" value="Unassembled WGS sequence"/>
</dbReference>
<dbReference type="PANTHER" id="PTHR46621">
    <property type="entry name" value="SNRNA-ACTIVATING PROTEIN COMPLEX SUBUNIT 4"/>
    <property type="match status" value="1"/>
</dbReference>
<keyword evidence="2" id="KW-0238">DNA-binding</keyword>
<dbReference type="GO" id="GO:0042796">
    <property type="term" value="P:snRNA transcription by RNA polymerase III"/>
    <property type="evidence" value="ECO:0007669"/>
    <property type="project" value="TreeGrafter"/>
</dbReference>
<dbReference type="InterPro" id="IPR017884">
    <property type="entry name" value="SANT_dom"/>
</dbReference>
<keyword evidence="10" id="KW-1185">Reference proteome</keyword>
<dbReference type="GO" id="GO:0000978">
    <property type="term" value="F:RNA polymerase II cis-regulatory region sequence-specific DNA binding"/>
    <property type="evidence" value="ECO:0007669"/>
    <property type="project" value="TreeGrafter"/>
</dbReference>
<accession>A0A1C7MVZ9</accession>
<proteinExistence type="predicted"/>
<dbReference type="GO" id="GO:0019185">
    <property type="term" value="C:snRNA-activating protein complex"/>
    <property type="evidence" value="ECO:0007669"/>
    <property type="project" value="TreeGrafter"/>
</dbReference>
<evidence type="ECO:0000313" key="9">
    <source>
        <dbReference type="EMBL" id="OBZ80977.1"/>
    </source>
</evidence>
<dbReference type="SUPFAM" id="SSF46689">
    <property type="entry name" value="Homeodomain-like"/>
    <property type="match status" value="2"/>
</dbReference>
<dbReference type="InterPro" id="IPR051575">
    <property type="entry name" value="Myb-like_DNA-bd"/>
</dbReference>
<evidence type="ECO:0000313" key="10">
    <source>
        <dbReference type="Proteomes" id="UP000093000"/>
    </source>
</evidence>
<keyword evidence="3" id="KW-0804">Transcription</keyword>
<organism evidence="9 10">
    <name type="scientific">Choanephora cucurbitarum</name>
    <dbReference type="NCBI Taxonomy" id="101091"/>
    <lineage>
        <taxon>Eukaryota</taxon>
        <taxon>Fungi</taxon>
        <taxon>Fungi incertae sedis</taxon>
        <taxon>Mucoromycota</taxon>
        <taxon>Mucoromycotina</taxon>
        <taxon>Mucoromycetes</taxon>
        <taxon>Mucorales</taxon>
        <taxon>Mucorineae</taxon>
        <taxon>Choanephoraceae</taxon>
        <taxon>Choanephoroideae</taxon>
        <taxon>Choanephora</taxon>
    </lineage>
</organism>
<feature type="domain" description="SANT" evidence="7">
    <location>
        <begin position="219"/>
        <end position="267"/>
    </location>
</feature>
<feature type="region of interest" description="Disordered" evidence="5">
    <location>
        <begin position="360"/>
        <end position="383"/>
    </location>
</feature>
<feature type="compositionally biased region" description="Basic and acidic residues" evidence="5">
    <location>
        <begin position="17"/>
        <end position="26"/>
    </location>
</feature>
<feature type="domain" description="Myb-like" evidence="6">
    <location>
        <begin position="267"/>
        <end position="317"/>
    </location>
</feature>
<dbReference type="GO" id="GO:0042795">
    <property type="term" value="P:snRNA transcription by RNA polymerase II"/>
    <property type="evidence" value="ECO:0007669"/>
    <property type="project" value="TreeGrafter"/>
</dbReference>
<feature type="compositionally biased region" description="Basic and acidic residues" evidence="5">
    <location>
        <begin position="371"/>
        <end position="383"/>
    </location>
</feature>
<dbReference type="InterPro" id="IPR009057">
    <property type="entry name" value="Homeodomain-like_sf"/>
</dbReference>
<keyword evidence="1" id="KW-0805">Transcription regulation</keyword>
<feature type="domain" description="Myb-like" evidence="6">
    <location>
        <begin position="216"/>
        <end position="266"/>
    </location>
</feature>
<feature type="domain" description="HTH myb-type" evidence="8">
    <location>
        <begin position="216"/>
        <end position="270"/>
    </location>
</feature>
<dbReference type="EMBL" id="LUGH01001553">
    <property type="protein sequence ID" value="OBZ80977.1"/>
    <property type="molecule type" value="Genomic_DNA"/>
</dbReference>
<evidence type="ECO:0000256" key="5">
    <source>
        <dbReference type="SAM" id="MobiDB-lite"/>
    </source>
</evidence>
<gene>
    <name evidence="9" type="primary">myb_2</name>
    <name evidence="9" type="ORF">A0J61_10974</name>
</gene>
<feature type="domain" description="Myb-like" evidence="6">
    <location>
        <begin position="162"/>
        <end position="215"/>
    </location>
</feature>
<protein>
    <submittedName>
        <fullName evidence="9">Transcriptional activator Myb</fullName>
    </submittedName>
</protein>
<sequence>MYNYGQSPQQHNSSVPIKEETNKSEDNNSLFYNTGQPAYSSPISSSFTIRYPSFDSNSFVHNQLQHNQDVYNRNQDHSINSFNAFHSIGSSQDIVASLTHTPVFDHVDSNVTEDTSTITTTATVLPPLNTTPIVVAPLQHHPATSHQTYLLAHKKPLKGSPRPSRERAPWTPEEDNLLKLAVQLYGDKTEKWAKIAACVPGRTNKNCRKRWFHSLDPSLRKGAWTEDEDQLLREGVSKFPNQWSKIADMLPGRTDDQCAKRWRESLDPSIDRSEWTAMEDNLLLEKYEEYGSQWQKIAFFFDGRPGLHCRNRWRKLQRMVQVKKEKEGVNLNASFFNTMSEGRTLRFQHTNSATLASNSRLHSAAEQQQQHQHDHQSGEDHGTQHTNAIQHLIHHNHHSAFQLPSSNNPTTSTATSTTTNTTTSTTNTSSAFSQLSSLLSQHSNQHDSSILVQFASGNHSAITTTQPATIASAVGSP</sequence>
<dbReference type="SMART" id="SM00717">
    <property type="entry name" value="SANT"/>
    <property type="match status" value="3"/>
</dbReference>
<evidence type="ECO:0000256" key="2">
    <source>
        <dbReference type="ARBA" id="ARBA00023125"/>
    </source>
</evidence>
<dbReference type="STRING" id="101091.A0A1C7MVZ9"/>
<dbReference type="PROSITE" id="PS51294">
    <property type="entry name" value="HTH_MYB"/>
    <property type="match status" value="3"/>
</dbReference>
<name>A0A1C7MVZ9_9FUNG</name>
<evidence type="ECO:0000256" key="4">
    <source>
        <dbReference type="ARBA" id="ARBA00023242"/>
    </source>
</evidence>
<keyword evidence="4" id="KW-0539">Nucleus</keyword>
<dbReference type="PROSITE" id="PS51293">
    <property type="entry name" value="SANT"/>
    <property type="match status" value="1"/>
</dbReference>
<feature type="domain" description="HTH myb-type" evidence="8">
    <location>
        <begin position="162"/>
        <end position="211"/>
    </location>
</feature>
<feature type="non-terminal residue" evidence="9">
    <location>
        <position position="477"/>
    </location>
</feature>
<dbReference type="CDD" id="cd00167">
    <property type="entry name" value="SANT"/>
    <property type="match status" value="3"/>
</dbReference>
<reference evidence="9 10" key="1">
    <citation type="submission" date="2016-03" db="EMBL/GenBank/DDBJ databases">
        <title>Choanephora cucurbitarum.</title>
        <authorList>
            <person name="Min B."/>
            <person name="Park H."/>
            <person name="Park J.-H."/>
            <person name="Shin H.-D."/>
            <person name="Choi I.-G."/>
        </authorList>
    </citation>
    <scope>NUCLEOTIDE SEQUENCE [LARGE SCALE GENOMIC DNA]</scope>
    <source>
        <strain evidence="9 10">KUS-F28377</strain>
    </source>
</reference>